<dbReference type="NCBIfam" id="TIGR01662">
    <property type="entry name" value="HAD-SF-IIIA"/>
    <property type="match status" value="1"/>
</dbReference>
<evidence type="ECO:0000256" key="2">
    <source>
        <dbReference type="ARBA" id="ARBA00022490"/>
    </source>
</evidence>
<dbReference type="GO" id="GO:0005975">
    <property type="term" value="P:carbohydrate metabolic process"/>
    <property type="evidence" value="ECO:0007669"/>
    <property type="project" value="InterPro"/>
</dbReference>
<sequence>MPDRKAVFFDRDGTLMEEEDHCDCPTRVRAIKGVKEGLKQLKDAGWAAIIITNQSGIGRGYFTMADFEAVNQELYRQIGGGIDGAYCCPDLPTNPTPRRKPGIGMIEEAVRDHGIDTRKSWFVGDKPIDIQCGQNAGCRTILVRTGYGAKGEASASPDFVVDDAAAAIQIILSHS</sequence>
<dbReference type="RefSeq" id="WP_075078622.1">
    <property type="nucleotide sequence ID" value="NZ_BDCO01000002.1"/>
</dbReference>
<accession>A0A146G7C6</accession>
<reference evidence="12" key="1">
    <citation type="journal article" date="2017" name="Genome Announc.">
        <title>Draft Genome Sequence of Terrimicrobium sacchariphilum NM-5T, a Facultative Anaerobic Soil Bacterium of the Class Spartobacteria.</title>
        <authorList>
            <person name="Qiu Y.L."/>
            <person name="Tourlousse D.M."/>
            <person name="Matsuura N."/>
            <person name="Ohashi A."/>
            <person name="Sekiguchi Y."/>
        </authorList>
    </citation>
    <scope>NUCLEOTIDE SEQUENCE [LARGE SCALE GENOMIC DNA]</scope>
    <source>
        <strain evidence="12">NM-5</strain>
    </source>
</reference>
<comment type="subcellular location">
    <subcellularLocation>
        <location evidence="1 7">Cytoplasm</location>
    </subcellularLocation>
</comment>
<evidence type="ECO:0000256" key="5">
    <source>
        <dbReference type="ARBA" id="ARBA00023277"/>
    </source>
</evidence>
<feature type="site" description="Contributes to substrate recognition" evidence="9">
    <location>
        <position position="99"/>
    </location>
</feature>
<keyword evidence="10" id="KW-0862">Zinc</keyword>
<dbReference type="InterPro" id="IPR006549">
    <property type="entry name" value="HAD-SF_hydro_IIIA"/>
</dbReference>
<evidence type="ECO:0000256" key="1">
    <source>
        <dbReference type="ARBA" id="ARBA00004496"/>
    </source>
</evidence>
<dbReference type="FunCoup" id="A0A146G7C6">
    <property type="interactions" value="206"/>
</dbReference>
<keyword evidence="10" id="KW-0460">Magnesium</keyword>
<dbReference type="InterPro" id="IPR036412">
    <property type="entry name" value="HAD-like_sf"/>
</dbReference>
<name>A0A146G7C6_TERSA</name>
<dbReference type="NCBIfam" id="TIGR01656">
    <property type="entry name" value="Histidinol-ppas"/>
    <property type="match status" value="1"/>
</dbReference>
<feature type="binding site" evidence="10">
    <location>
        <position position="125"/>
    </location>
    <ligand>
        <name>Mg(2+)</name>
        <dbReference type="ChEBI" id="CHEBI:18420"/>
    </ligand>
</feature>
<feature type="binding site" evidence="10">
    <location>
        <position position="126"/>
    </location>
    <ligand>
        <name>Mg(2+)</name>
        <dbReference type="ChEBI" id="CHEBI:18420"/>
    </ligand>
</feature>
<keyword evidence="12" id="KW-1185">Reference proteome</keyword>
<dbReference type="OrthoDB" id="9801899at2"/>
<evidence type="ECO:0000256" key="9">
    <source>
        <dbReference type="PIRSR" id="PIRSR004682-3"/>
    </source>
</evidence>
<evidence type="ECO:0000256" key="6">
    <source>
        <dbReference type="ARBA" id="ARBA00031828"/>
    </source>
</evidence>
<dbReference type="EMBL" id="BDCO01000002">
    <property type="protein sequence ID" value="GAT32814.1"/>
    <property type="molecule type" value="Genomic_DNA"/>
</dbReference>
<evidence type="ECO:0000256" key="7">
    <source>
        <dbReference type="PIRNR" id="PIRNR004682"/>
    </source>
</evidence>
<comment type="cofactor">
    <cofactor evidence="10">
        <name>Zn(2+)</name>
        <dbReference type="ChEBI" id="CHEBI:29105"/>
    </cofactor>
</comment>
<feature type="site" description="Stabilizes the phosphoryl group" evidence="9">
    <location>
        <position position="100"/>
    </location>
</feature>
<keyword evidence="2 7" id="KW-0963">Cytoplasm</keyword>
<dbReference type="EC" id="3.1.3.-" evidence="7"/>
<feature type="binding site" evidence="10">
    <location>
        <position position="88"/>
    </location>
    <ligand>
        <name>Zn(2+)</name>
        <dbReference type="ChEBI" id="CHEBI:29105"/>
    </ligand>
</feature>
<dbReference type="InParanoid" id="A0A146G7C6"/>
<dbReference type="InterPro" id="IPR023214">
    <property type="entry name" value="HAD_sf"/>
</dbReference>
<dbReference type="Pfam" id="PF13242">
    <property type="entry name" value="Hydrolase_like"/>
    <property type="match status" value="1"/>
</dbReference>
<evidence type="ECO:0000313" key="11">
    <source>
        <dbReference type="EMBL" id="GAT32814.1"/>
    </source>
</evidence>
<organism evidence="11 12">
    <name type="scientific">Terrimicrobium sacchariphilum</name>
    <dbReference type="NCBI Taxonomy" id="690879"/>
    <lineage>
        <taxon>Bacteria</taxon>
        <taxon>Pseudomonadati</taxon>
        <taxon>Verrucomicrobiota</taxon>
        <taxon>Terrimicrobiia</taxon>
        <taxon>Terrimicrobiales</taxon>
        <taxon>Terrimicrobiaceae</taxon>
        <taxon>Terrimicrobium</taxon>
    </lineage>
</organism>
<protein>
    <recommendedName>
        <fullName evidence="6 7">D,D-heptose 1,7-bisphosphate phosphatase</fullName>
        <ecNumber evidence="7">3.1.3.-</ecNumber>
    </recommendedName>
</protein>
<dbReference type="GO" id="GO:0046872">
    <property type="term" value="F:metal ion binding"/>
    <property type="evidence" value="ECO:0007669"/>
    <property type="project" value="UniProtKB-KW"/>
</dbReference>
<dbReference type="PIRSF" id="PIRSF004682">
    <property type="entry name" value="GmhB"/>
    <property type="match status" value="1"/>
</dbReference>
<feature type="binding site" evidence="10">
    <location>
        <position position="12"/>
    </location>
    <ligand>
        <name>Mg(2+)</name>
        <dbReference type="ChEBI" id="CHEBI:18420"/>
    </ligand>
</feature>
<dbReference type="PANTHER" id="PTHR42891">
    <property type="entry name" value="D-GLYCERO-BETA-D-MANNO-HEPTOSE-1,7-BISPHOSPHATE 7-PHOSPHATASE"/>
    <property type="match status" value="1"/>
</dbReference>
<evidence type="ECO:0000256" key="4">
    <source>
        <dbReference type="ARBA" id="ARBA00022801"/>
    </source>
</evidence>
<evidence type="ECO:0000256" key="10">
    <source>
        <dbReference type="PIRSR" id="PIRSR004682-4"/>
    </source>
</evidence>
<dbReference type="Proteomes" id="UP000076023">
    <property type="component" value="Unassembled WGS sequence"/>
</dbReference>
<dbReference type="InterPro" id="IPR006543">
    <property type="entry name" value="Histidinol-phos"/>
</dbReference>
<dbReference type="SUPFAM" id="SSF56784">
    <property type="entry name" value="HAD-like"/>
    <property type="match status" value="1"/>
</dbReference>
<feature type="active site" description="Nucleophile" evidence="8">
    <location>
        <position position="10"/>
    </location>
</feature>
<comment type="caution">
    <text evidence="11">The sequence shown here is derived from an EMBL/GenBank/DDBJ whole genome shotgun (WGS) entry which is preliminary data.</text>
</comment>
<comment type="similarity">
    <text evidence="7">Belongs to the gmhB family.</text>
</comment>
<evidence type="ECO:0000256" key="3">
    <source>
        <dbReference type="ARBA" id="ARBA00022723"/>
    </source>
</evidence>
<dbReference type="AlphaFoldDB" id="A0A146G7C6"/>
<feature type="site" description="Stabilizes the phosphoryl group" evidence="9">
    <location>
        <position position="52"/>
    </location>
</feature>
<dbReference type="Gene3D" id="3.40.50.1000">
    <property type="entry name" value="HAD superfamily/HAD-like"/>
    <property type="match status" value="1"/>
</dbReference>
<dbReference type="InterPro" id="IPR004446">
    <property type="entry name" value="Heptose_bisP_phosphatase"/>
</dbReference>
<keyword evidence="3 10" id="KW-0479">Metal-binding</keyword>
<dbReference type="GO" id="GO:0016791">
    <property type="term" value="F:phosphatase activity"/>
    <property type="evidence" value="ECO:0007669"/>
    <property type="project" value="InterPro"/>
</dbReference>
<evidence type="ECO:0000313" key="12">
    <source>
        <dbReference type="Proteomes" id="UP000076023"/>
    </source>
</evidence>
<dbReference type="GO" id="GO:0005737">
    <property type="term" value="C:cytoplasm"/>
    <property type="evidence" value="ECO:0007669"/>
    <property type="project" value="UniProtKB-SubCell"/>
</dbReference>
<evidence type="ECO:0000256" key="8">
    <source>
        <dbReference type="PIRSR" id="PIRSR004682-1"/>
    </source>
</evidence>
<keyword evidence="4 7" id="KW-0378">Hydrolase</keyword>
<gene>
    <name evidence="11" type="ORF">TSACC_21216</name>
</gene>
<feature type="binding site" evidence="10">
    <location>
        <position position="10"/>
    </location>
    <ligand>
        <name>Mg(2+)</name>
        <dbReference type="ChEBI" id="CHEBI:18420"/>
    </ligand>
</feature>
<proteinExistence type="inferred from homology"/>
<feature type="active site" description="Proton donor" evidence="8">
    <location>
        <position position="12"/>
    </location>
</feature>
<keyword evidence="5 7" id="KW-0119">Carbohydrate metabolism</keyword>
<comment type="cofactor">
    <cofactor evidence="10">
        <name>Mg(2+)</name>
        <dbReference type="ChEBI" id="CHEBI:18420"/>
    </cofactor>
</comment>
<dbReference type="CDD" id="cd07503">
    <property type="entry name" value="HAD_HisB-N"/>
    <property type="match status" value="1"/>
</dbReference>
<dbReference type="STRING" id="690879.TSACC_21216"/>
<dbReference type="PANTHER" id="PTHR42891:SF1">
    <property type="entry name" value="D-GLYCERO-BETA-D-MANNO-HEPTOSE-1,7-BISPHOSPHATE 7-PHOSPHATASE"/>
    <property type="match status" value="1"/>
</dbReference>